<gene>
    <name evidence="2" type="ORF">MARU1_000265</name>
</gene>
<feature type="region of interest" description="Disordered" evidence="1">
    <location>
        <begin position="825"/>
        <end position="1047"/>
    </location>
</feature>
<organism evidence="2 3">
    <name type="scientific">Malassezia arunalokei</name>
    <dbReference type="NCBI Taxonomy" id="1514897"/>
    <lineage>
        <taxon>Eukaryota</taxon>
        <taxon>Fungi</taxon>
        <taxon>Dikarya</taxon>
        <taxon>Basidiomycota</taxon>
        <taxon>Ustilaginomycotina</taxon>
        <taxon>Malasseziomycetes</taxon>
        <taxon>Malasseziales</taxon>
        <taxon>Malasseziaceae</taxon>
        <taxon>Malassezia</taxon>
    </lineage>
</organism>
<feature type="compositionally biased region" description="Basic and acidic residues" evidence="1">
    <location>
        <begin position="949"/>
        <end position="965"/>
    </location>
</feature>
<feature type="compositionally biased region" description="Low complexity" evidence="1">
    <location>
        <begin position="856"/>
        <end position="876"/>
    </location>
</feature>
<accession>A0AAJ5YXK4</accession>
<feature type="compositionally biased region" description="Acidic residues" evidence="1">
    <location>
        <begin position="831"/>
        <end position="846"/>
    </location>
</feature>
<feature type="region of interest" description="Disordered" evidence="1">
    <location>
        <begin position="423"/>
        <end position="498"/>
    </location>
</feature>
<sequence>MSAADQATDEVSSAAPPRLSESSVRKHTSRHKPAKPIVGAWSCTSMTGPADTTRDSQPRDMYSEALLPWLHASHAFANTDVGSKSLDEAAARALPPLSMAMPLGLGRPTTSSTADVPSHTASSSHIGLRRARTTAERPTASPPMRMSQDMSMLGAALNAPETSFRVPSIHELRINKAAAPSHDARFVSGASFVMSPDTAKHFDTATPPPPIMRPRFPSAQGPIVYETHTWTVDRPRAGTSPLSTEADFSPPESWASANMDSADPSKFPHAAALWARLPDTYTFSPPLQPIHIVRGSPPTWASTSPHMTTSSTLQSPDLPTTTHGRRVEPHVPTTDGPVPYSNEERPVYMCAAPRSEWPGDVSSPSDGGHDTTLIDWSDQQKVSSVDQLLLKQSWSPLPVSDTNTTSWTAPLDLGEHASALGLHASNEPCNTPPQPVRRRSSRKAPPSSLPLPPKVRTADASDAASPQREFYGSAGGDDSNASPVDDGAPPWIPSHDSEADALRAPHTGTVEAPPLEVDAPPLMPALQYTLPFKLSSRRRYQPRNTWPSRPPTSPPVAPRVPRPTVSDERDEDLVTVGTTRPSARSIPLAPPSTTGYGVVQPALDPELCGPVHSVEGRRVEDDAGQTSHLSMLGAVADQSQGFHFETYFEASLQRIRDEMGRTSTAPLAGAVPLQRPTENDLFLNAPPINVRSLGSPVMALDEFSYVVDNDGAALLRTSTRPPLDVSKQVPELPPVDMYLPEEHEVMGDAPRSSYDQRWTFPNLESPLIGERSEPMPADAKLPLEFITKPNSVLSRGRPVKKTHPSMFYASLPQSRRYRYRVAEAGPTSMLQDDEPAQDEEDVDDDPFSQSMMAPHTPAKPTVPSKAASPPAAPKATLLGDYAAPRPKPATRPKEAPRQAPPRSVPPPRSMSPPPTSSLGSATVRMARDAPPPAPPPSAPLPPSPSPPARESDEKKAPGKDADKKFSTWLKRMVHAQGKESSPERAASSSPPAAAAGPASERGSATGGASPRTSTSTTQTHKYGRRIKRPGFEPTQPGKYHLAGTVSLPTLNVARTAEQRARDETGLPETEPALIQSLLAAPSSSTVRARAGIINSIPFVEEAVPPGQVLVAEERKVLVRPVM</sequence>
<feature type="region of interest" description="Disordered" evidence="1">
    <location>
        <begin position="107"/>
        <end position="146"/>
    </location>
</feature>
<proteinExistence type="predicted"/>
<feature type="compositionally biased region" description="Basic residues" evidence="1">
    <location>
        <begin position="25"/>
        <end position="34"/>
    </location>
</feature>
<feature type="compositionally biased region" description="Polar residues" evidence="1">
    <location>
        <begin position="301"/>
        <end position="322"/>
    </location>
</feature>
<feature type="compositionally biased region" description="Pro residues" evidence="1">
    <location>
        <begin position="548"/>
        <end position="561"/>
    </location>
</feature>
<feature type="region of interest" description="Disordered" evidence="1">
    <location>
        <begin position="354"/>
        <end position="373"/>
    </location>
</feature>
<name>A0AAJ5YXK4_9BASI</name>
<feature type="compositionally biased region" description="Low complexity" evidence="1">
    <location>
        <begin position="983"/>
        <end position="1003"/>
    </location>
</feature>
<evidence type="ECO:0000313" key="2">
    <source>
        <dbReference type="EMBL" id="WFD14264.1"/>
    </source>
</evidence>
<feature type="compositionally biased region" description="Pro residues" evidence="1">
    <location>
        <begin position="929"/>
        <end position="947"/>
    </location>
</feature>
<evidence type="ECO:0000313" key="3">
    <source>
        <dbReference type="Proteomes" id="UP001217582"/>
    </source>
</evidence>
<dbReference type="AlphaFoldDB" id="A0AAJ5YXK4"/>
<protein>
    <submittedName>
        <fullName evidence="2">Uncharacterized protein</fullName>
    </submittedName>
</protein>
<feature type="region of interest" description="Disordered" evidence="1">
    <location>
        <begin position="301"/>
        <end position="343"/>
    </location>
</feature>
<feature type="region of interest" description="Disordered" evidence="1">
    <location>
        <begin position="235"/>
        <end position="261"/>
    </location>
</feature>
<feature type="region of interest" description="Disordered" evidence="1">
    <location>
        <begin position="534"/>
        <end position="592"/>
    </location>
</feature>
<reference evidence="2 3" key="1">
    <citation type="submission" date="2023-03" db="EMBL/GenBank/DDBJ databases">
        <title>Mating type loci evolution in Malassezia.</title>
        <authorList>
            <person name="Coelho M.A."/>
        </authorList>
    </citation>
    <scope>NUCLEOTIDE SEQUENCE [LARGE SCALE GENOMIC DNA]</scope>
    <source>
        <strain evidence="2 3">CBS 13387</strain>
    </source>
</reference>
<feature type="compositionally biased region" description="Polar residues" evidence="1">
    <location>
        <begin position="1010"/>
        <end position="1020"/>
    </location>
</feature>
<keyword evidence="3" id="KW-1185">Reference proteome</keyword>
<feature type="region of interest" description="Disordered" evidence="1">
    <location>
        <begin position="1"/>
        <end position="57"/>
    </location>
</feature>
<feature type="compositionally biased region" description="Polar residues" evidence="1">
    <location>
        <begin position="108"/>
        <end position="125"/>
    </location>
</feature>
<feature type="compositionally biased region" description="Pro residues" evidence="1">
    <location>
        <begin position="898"/>
        <end position="915"/>
    </location>
</feature>
<dbReference type="Proteomes" id="UP001217582">
    <property type="component" value="Chromosome 1"/>
</dbReference>
<dbReference type="EMBL" id="CP119916">
    <property type="protein sequence ID" value="WFD14264.1"/>
    <property type="molecule type" value="Genomic_DNA"/>
</dbReference>
<evidence type="ECO:0000256" key="1">
    <source>
        <dbReference type="SAM" id="MobiDB-lite"/>
    </source>
</evidence>